<keyword evidence="4" id="KW-1185">Reference proteome</keyword>
<dbReference type="PANTHER" id="PTHR47260">
    <property type="entry name" value="UPF0644 PROTEIN PB2B4.06"/>
    <property type="match status" value="1"/>
</dbReference>
<dbReference type="InterPro" id="IPR029069">
    <property type="entry name" value="HotDog_dom_sf"/>
</dbReference>
<feature type="compositionally biased region" description="Polar residues" evidence="1">
    <location>
        <begin position="180"/>
        <end position="194"/>
    </location>
</feature>
<evidence type="ECO:0000259" key="2">
    <source>
        <dbReference type="Pfam" id="PF03061"/>
    </source>
</evidence>
<feature type="region of interest" description="Disordered" evidence="1">
    <location>
        <begin position="173"/>
        <end position="194"/>
    </location>
</feature>
<sequence>MTAATTGQRPDGTIEVPWASQPDHQCFGCSPHNASGLRLRFEEDEDGGLRTRLRLARIHESYPGVVHGGIVSTVCDEIMGNLVVLRYGTPAFTTALRIRYLSPLAVDRDYVCVARLRADKGGPETVHAVAEVLDATGEVMATASAGYRCVDMDRAREHIRMTDPDAAALTERLAAERTTDPSTDLTNTLHRTER</sequence>
<protein>
    <submittedName>
        <fullName evidence="3">PaaI family thioesterase</fullName>
        <ecNumber evidence="3">3.1.2.-</ecNumber>
    </submittedName>
</protein>
<gene>
    <name evidence="3" type="ORF">ACFPM3_11450</name>
</gene>
<feature type="domain" description="Thioesterase" evidence="2">
    <location>
        <begin position="64"/>
        <end position="116"/>
    </location>
</feature>
<comment type="caution">
    <text evidence="3">The sequence shown here is derived from an EMBL/GenBank/DDBJ whole genome shotgun (WGS) entry which is preliminary data.</text>
</comment>
<keyword evidence="3" id="KW-0378">Hydrolase</keyword>
<dbReference type="GO" id="GO:0016787">
    <property type="term" value="F:hydrolase activity"/>
    <property type="evidence" value="ECO:0007669"/>
    <property type="project" value="UniProtKB-KW"/>
</dbReference>
<proteinExistence type="predicted"/>
<dbReference type="Gene3D" id="3.10.129.10">
    <property type="entry name" value="Hotdog Thioesterase"/>
    <property type="match status" value="1"/>
</dbReference>
<reference evidence="4" key="1">
    <citation type="journal article" date="2019" name="Int. J. Syst. Evol. Microbiol.">
        <title>The Global Catalogue of Microorganisms (GCM) 10K type strain sequencing project: providing services to taxonomists for standard genome sequencing and annotation.</title>
        <authorList>
            <consortium name="The Broad Institute Genomics Platform"/>
            <consortium name="The Broad Institute Genome Sequencing Center for Infectious Disease"/>
            <person name="Wu L."/>
            <person name="Ma J."/>
        </authorList>
    </citation>
    <scope>NUCLEOTIDE SEQUENCE [LARGE SCALE GENOMIC DNA]</scope>
    <source>
        <strain evidence="4">CGMCC 4.1648</strain>
    </source>
</reference>
<accession>A0ABV9XGR0</accession>
<dbReference type="InterPro" id="IPR006683">
    <property type="entry name" value="Thioestr_dom"/>
</dbReference>
<dbReference type="Pfam" id="PF03061">
    <property type="entry name" value="4HBT"/>
    <property type="match status" value="1"/>
</dbReference>
<evidence type="ECO:0000313" key="3">
    <source>
        <dbReference type="EMBL" id="MFC5022747.1"/>
    </source>
</evidence>
<dbReference type="EC" id="3.1.2.-" evidence="3"/>
<organism evidence="3 4">
    <name type="scientific">Streptomyces coeruleoprunus</name>
    <dbReference type="NCBI Taxonomy" id="285563"/>
    <lineage>
        <taxon>Bacteria</taxon>
        <taxon>Bacillati</taxon>
        <taxon>Actinomycetota</taxon>
        <taxon>Actinomycetes</taxon>
        <taxon>Kitasatosporales</taxon>
        <taxon>Streptomycetaceae</taxon>
        <taxon>Streptomyces</taxon>
    </lineage>
</organism>
<dbReference type="EMBL" id="JBHSJD010000007">
    <property type="protein sequence ID" value="MFC5022747.1"/>
    <property type="molecule type" value="Genomic_DNA"/>
</dbReference>
<name>A0ABV9XGR0_9ACTN</name>
<dbReference type="SUPFAM" id="SSF54637">
    <property type="entry name" value="Thioesterase/thiol ester dehydrase-isomerase"/>
    <property type="match status" value="1"/>
</dbReference>
<dbReference type="RefSeq" id="WP_345690575.1">
    <property type="nucleotide sequence ID" value="NZ_BAABIT010000001.1"/>
</dbReference>
<dbReference type="PANTHER" id="PTHR47260:SF1">
    <property type="entry name" value="UPF0644 PROTEIN PB2B4.06"/>
    <property type="match status" value="1"/>
</dbReference>
<dbReference type="CDD" id="cd03443">
    <property type="entry name" value="PaaI_thioesterase"/>
    <property type="match status" value="1"/>
</dbReference>
<dbReference type="InterPro" id="IPR052061">
    <property type="entry name" value="PTE-AB_protein"/>
</dbReference>
<evidence type="ECO:0000313" key="4">
    <source>
        <dbReference type="Proteomes" id="UP001595829"/>
    </source>
</evidence>
<dbReference type="Proteomes" id="UP001595829">
    <property type="component" value="Unassembled WGS sequence"/>
</dbReference>
<evidence type="ECO:0000256" key="1">
    <source>
        <dbReference type="SAM" id="MobiDB-lite"/>
    </source>
</evidence>